<keyword evidence="2" id="KW-1185">Reference proteome</keyword>
<protein>
    <submittedName>
        <fullName evidence="1">Uncharacterized protein</fullName>
    </submittedName>
</protein>
<accession>A0A1Q9EWF1</accession>
<evidence type="ECO:0000313" key="2">
    <source>
        <dbReference type="Proteomes" id="UP000186817"/>
    </source>
</evidence>
<comment type="caution">
    <text evidence="1">The sequence shown here is derived from an EMBL/GenBank/DDBJ whole genome shotgun (WGS) entry which is preliminary data.</text>
</comment>
<dbReference type="EMBL" id="LSRX01000054">
    <property type="protein sequence ID" value="OLQ11767.1"/>
    <property type="molecule type" value="Genomic_DNA"/>
</dbReference>
<evidence type="ECO:0000313" key="1">
    <source>
        <dbReference type="EMBL" id="OLQ11767.1"/>
    </source>
</evidence>
<gene>
    <name evidence="1" type="ORF">AK812_SmicGene4377</name>
</gene>
<reference evidence="1 2" key="1">
    <citation type="submission" date="2016-02" db="EMBL/GenBank/DDBJ databases">
        <title>Genome analysis of coral dinoflagellate symbionts highlights evolutionary adaptations to a symbiotic lifestyle.</title>
        <authorList>
            <person name="Aranda M."/>
            <person name="Li Y."/>
            <person name="Liew Y.J."/>
            <person name="Baumgarten S."/>
            <person name="Simakov O."/>
            <person name="Wilson M."/>
            <person name="Piel J."/>
            <person name="Ashoor H."/>
            <person name="Bougouffa S."/>
            <person name="Bajic V.B."/>
            <person name="Ryu T."/>
            <person name="Ravasi T."/>
            <person name="Bayer T."/>
            <person name="Micklem G."/>
            <person name="Kim H."/>
            <person name="Bhak J."/>
            <person name="Lajeunesse T.C."/>
            <person name="Voolstra C.R."/>
        </authorList>
    </citation>
    <scope>NUCLEOTIDE SEQUENCE [LARGE SCALE GENOMIC DNA]</scope>
    <source>
        <strain evidence="1 2">CCMP2467</strain>
    </source>
</reference>
<name>A0A1Q9EWF1_SYMMI</name>
<dbReference type="AlphaFoldDB" id="A0A1Q9EWF1"/>
<dbReference type="Proteomes" id="UP000186817">
    <property type="component" value="Unassembled WGS sequence"/>
</dbReference>
<sequence length="166" mass="18432">MAQVELAVPVIEPELQERIGYLYDLEDPRQGPLETIRRCVESRGHFLKFGIYYADGTSGERNILLVVRNQVPVKHRDDGSAEFAEGSGSEMSADGSSGPLPVFEHLTEEELLGDRDPELDETFEGMQQTDLGGCCCDCCHKTCFNAFCGKFPKPPTSNQFLTPQAR</sequence>
<organism evidence="1 2">
    <name type="scientific">Symbiodinium microadriaticum</name>
    <name type="common">Dinoflagellate</name>
    <name type="synonym">Zooxanthella microadriatica</name>
    <dbReference type="NCBI Taxonomy" id="2951"/>
    <lineage>
        <taxon>Eukaryota</taxon>
        <taxon>Sar</taxon>
        <taxon>Alveolata</taxon>
        <taxon>Dinophyceae</taxon>
        <taxon>Suessiales</taxon>
        <taxon>Symbiodiniaceae</taxon>
        <taxon>Symbiodinium</taxon>
    </lineage>
</organism>
<proteinExistence type="predicted"/>